<evidence type="ECO:0000259" key="1">
    <source>
        <dbReference type="PROSITE" id="PS51819"/>
    </source>
</evidence>
<dbReference type="InterPro" id="IPR052164">
    <property type="entry name" value="Anthracycline_SecMetBiosynth"/>
</dbReference>
<sequence length="127" mass="14195">MSVLGVGGVFVKSADPEASKAWYRDVLGMELNEHGGFTFRHGEAAARYGDGARTIFARFKADTEYFQPSAQPFMINLLVDDLDGLLERIKAKGVELIGEPESYDYGRFAWIMDPDGVKIELWESVEL</sequence>
<accession>A0ABV9N968</accession>
<protein>
    <submittedName>
        <fullName evidence="2">VOC family protein</fullName>
    </submittedName>
</protein>
<name>A0ABV9N968_9PROT</name>
<dbReference type="Pfam" id="PF00903">
    <property type="entry name" value="Glyoxalase"/>
    <property type="match status" value="1"/>
</dbReference>
<reference evidence="3" key="1">
    <citation type="journal article" date="2019" name="Int. J. Syst. Evol. Microbiol.">
        <title>The Global Catalogue of Microorganisms (GCM) 10K type strain sequencing project: providing services to taxonomists for standard genome sequencing and annotation.</title>
        <authorList>
            <consortium name="The Broad Institute Genomics Platform"/>
            <consortium name="The Broad Institute Genome Sequencing Center for Infectious Disease"/>
            <person name="Wu L."/>
            <person name="Ma J."/>
        </authorList>
    </citation>
    <scope>NUCLEOTIDE SEQUENCE [LARGE SCALE GENOMIC DNA]</scope>
    <source>
        <strain evidence="3">CCUG 62981</strain>
    </source>
</reference>
<evidence type="ECO:0000313" key="3">
    <source>
        <dbReference type="Proteomes" id="UP001596024"/>
    </source>
</evidence>
<gene>
    <name evidence="2" type="ORF">ACFPB0_06300</name>
</gene>
<proteinExistence type="predicted"/>
<dbReference type="CDD" id="cd06587">
    <property type="entry name" value="VOC"/>
    <property type="match status" value="1"/>
</dbReference>
<dbReference type="Proteomes" id="UP001596024">
    <property type="component" value="Unassembled WGS sequence"/>
</dbReference>
<dbReference type="PANTHER" id="PTHR33993:SF5">
    <property type="entry name" value="GLYOXALASE"/>
    <property type="match status" value="1"/>
</dbReference>
<dbReference type="InterPro" id="IPR004360">
    <property type="entry name" value="Glyas_Fos-R_dOase_dom"/>
</dbReference>
<dbReference type="SUPFAM" id="SSF54593">
    <property type="entry name" value="Glyoxalase/Bleomycin resistance protein/Dihydroxybiphenyl dioxygenase"/>
    <property type="match status" value="1"/>
</dbReference>
<dbReference type="InterPro" id="IPR029068">
    <property type="entry name" value="Glyas_Bleomycin-R_OHBP_Dase"/>
</dbReference>
<comment type="caution">
    <text evidence="2">The sequence shown here is derived from an EMBL/GenBank/DDBJ whole genome shotgun (WGS) entry which is preliminary data.</text>
</comment>
<feature type="domain" description="VOC" evidence="1">
    <location>
        <begin position="5"/>
        <end position="124"/>
    </location>
</feature>
<dbReference type="Gene3D" id="3.10.180.10">
    <property type="entry name" value="2,3-Dihydroxybiphenyl 1,2-Dioxygenase, domain 1"/>
    <property type="match status" value="1"/>
</dbReference>
<dbReference type="PANTHER" id="PTHR33993">
    <property type="entry name" value="GLYOXALASE-RELATED"/>
    <property type="match status" value="1"/>
</dbReference>
<dbReference type="RefSeq" id="WP_371394098.1">
    <property type="nucleotide sequence ID" value="NZ_CP163421.1"/>
</dbReference>
<dbReference type="PROSITE" id="PS51819">
    <property type="entry name" value="VOC"/>
    <property type="match status" value="1"/>
</dbReference>
<organism evidence="2 3">
    <name type="scientific">Glycocaulis abyssi</name>
    <dbReference type="NCBI Taxonomy" id="1433403"/>
    <lineage>
        <taxon>Bacteria</taxon>
        <taxon>Pseudomonadati</taxon>
        <taxon>Pseudomonadota</taxon>
        <taxon>Alphaproteobacteria</taxon>
        <taxon>Maricaulales</taxon>
        <taxon>Maricaulaceae</taxon>
        <taxon>Glycocaulis</taxon>
    </lineage>
</organism>
<dbReference type="InterPro" id="IPR037523">
    <property type="entry name" value="VOC_core"/>
</dbReference>
<evidence type="ECO:0000313" key="2">
    <source>
        <dbReference type="EMBL" id="MFC4724897.1"/>
    </source>
</evidence>
<dbReference type="EMBL" id="JBHSGQ010000002">
    <property type="protein sequence ID" value="MFC4724897.1"/>
    <property type="molecule type" value="Genomic_DNA"/>
</dbReference>
<keyword evidence="3" id="KW-1185">Reference proteome</keyword>